<evidence type="ECO:0000256" key="1">
    <source>
        <dbReference type="ARBA" id="ARBA00023002"/>
    </source>
</evidence>
<evidence type="ECO:0000259" key="7">
    <source>
        <dbReference type="Pfam" id="PF01625"/>
    </source>
</evidence>
<dbReference type="EC" id="1.8.4.11" evidence="4"/>
<dbReference type="InterPro" id="IPR036509">
    <property type="entry name" value="Met_Sox_Rdtase_MsrA_sf"/>
</dbReference>
<keyword evidence="6" id="KW-0812">Transmembrane</keyword>
<dbReference type="OrthoDB" id="4174719at2"/>
<keyword evidence="1 4" id="KW-0560">Oxidoreductase</keyword>
<evidence type="ECO:0000256" key="6">
    <source>
        <dbReference type="SAM" id="Phobius"/>
    </source>
</evidence>
<keyword evidence="6" id="KW-0472">Membrane</keyword>
<evidence type="ECO:0000256" key="5">
    <source>
        <dbReference type="SAM" id="MobiDB-lite"/>
    </source>
</evidence>
<proteinExistence type="inferred from homology"/>
<reference evidence="8 9" key="1">
    <citation type="submission" date="2019-08" db="EMBL/GenBank/DDBJ databases">
        <authorList>
            <person name="Peeters C."/>
        </authorList>
    </citation>
    <scope>NUCLEOTIDE SEQUENCE [LARGE SCALE GENOMIC DNA]</scope>
    <source>
        <strain evidence="8 9">LMG 20603</strain>
    </source>
</reference>
<dbReference type="PANTHER" id="PTHR43774:SF1">
    <property type="entry name" value="PEPTIDE METHIONINE SULFOXIDE REDUCTASE MSRA 2"/>
    <property type="match status" value="1"/>
</dbReference>
<dbReference type="Proteomes" id="UP000382040">
    <property type="component" value="Unassembled WGS sequence"/>
</dbReference>
<dbReference type="InterPro" id="IPR002569">
    <property type="entry name" value="Met_Sox_Rdtase_MsrA_dom"/>
</dbReference>
<protein>
    <recommendedName>
        <fullName evidence="4">Peptide methionine sulfoxide reductase MsrA</fullName>
        <shortName evidence="4">Protein-methionine-S-oxide reductase</shortName>
        <ecNumber evidence="4">1.8.4.11</ecNumber>
    </recommendedName>
    <alternativeName>
        <fullName evidence="4">Peptide-methionine (S)-S-oxide reductase</fullName>
        <shortName evidence="4">Peptide Met(O) reductase</shortName>
    </alternativeName>
</protein>
<comment type="catalytic activity">
    <reaction evidence="3 4">
        <text>[thioredoxin]-disulfide + L-methionine + H2O = L-methionine (S)-S-oxide + [thioredoxin]-dithiol</text>
        <dbReference type="Rhea" id="RHEA:19993"/>
        <dbReference type="Rhea" id="RHEA-COMP:10698"/>
        <dbReference type="Rhea" id="RHEA-COMP:10700"/>
        <dbReference type="ChEBI" id="CHEBI:15377"/>
        <dbReference type="ChEBI" id="CHEBI:29950"/>
        <dbReference type="ChEBI" id="CHEBI:50058"/>
        <dbReference type="ChEBI" id="CHEBI:57844"/>
        <dbReference type="ChEBI" id="CHEBI:58772"/>
        <dbReference type="EC" id="1.8.4.11"/>
    </reaction>
</comment>
<gene>
    <name evidence="8" type="primary">msrAB</name>
    <name evidence="4" type="synonym">msrA</name>
    <name evidence="8" type="ORF">PBR20603_02651</name>
</gene>
<evidence type="ECO:0000313" key="8">
    <source>
        <dbReference type="EMBL" id="VVE88692.1"/>
    </source>
</evidence>
<feature type="active site" evidence="4">
    <location>
        <position position="89"/>
    </location>
</feature>
<dbReference type="SUPFAM" id="SSF55068">
    <property type="entry name" value="Peptide methionine sulfoxide reductase"/>
    <property type="match status" value="1"/>
</dbReference>
<comment type="catalytic activity">
    <reaction evidence="2 4">
        <text>L-methionyl-[protein] + [thioredoxin]-disulfide + H2O = L-methionyl-(S)-S-oxide-[protein] + [thioredoxin]-dithiol</text>
        <dbReference type="Rhea" id="RHEA:14217"/>
        <dbReference type="Rhea" id="RHEA-COMP:10698"/>
        <dbReference type="Rhea" id="RHEA-COMP:10700"/>
        <dbReference type="Rhea" id="RHEA-COMP:12313"/>
        <dbReference type="Rhea" id="RHEA-COMP:12315"/>
        <dbReference type="ChEBI" id="CHEBI:15377"/>
        <dbReference type="ChEBI" id="CHEBI:16044"/>
        <dbReference type="ChEBI" id="CHEBI:29950"/>
        <dbReference type="ChEBI" id="CHEBI:44120"/>
        <dbReference type="ChEBI" id="CHEBI:50058"/>
        <dbReference type="EC" id="1.8.4.11"/>
    </reaction>
</comment>
<dbReference type="GO" id="GO:0033744">
    <property type="term" value="F:L-methionine:thioredoxin-disulfide S-oxidoreductase activity"/>
    <property type="evidence" value="ECO:0007669"/>
    <property type="project" value="RHEA"/>
</dbReference>
<dbReference type="EMBL" id="CABPST010000006">
    <property type="protein sequence ID" value="VVE88692.1"/>
    <property type="molecule type" value="Genomic_DNA"/>
</dbReference>
<feature type="domain" description="Peptide methionine sulphoxide reductase MsrA" evidence="7">
    <location>
        <begin position="82"/>
        <end position="232"/>
    </location>
</feature>
<comment type="similarity">
    <text evidence="4">Belongs to the MsrA Met sulfoxide reductase family.</text>
</comment>
<dbReference type="NCBIfam" id="TIGR00401">
    <property type="entry name" value="msrA"/>
    <property type="match status" value="1"/>
</dbReference>
<evidence type="ECO:0000313" key="9">
    <source>
        <dbReference type="Proteomes" id="UP000382040"/>
    </source>
</evidence>
<keyword evidence="9" id="KW-1185">Reference proteome</keyword>
<comment type="function">
    <text evidence="4">Has an important function as a repair enzyme for proteins that have been inactivated by oxidation. Catalyzes the reversible oxidation-reduction of methionine sulfoxide in proteins to methionine.</text>
</comment>
<evidence type="ECO:0000256" key="4">
    <source>
        <dbReference type="HAMAP-Rule" id="MF_01401"/>
    </source>
</evidence>
<dbReference type="AlphaFoldDB" id="A0A5E5BU68"/>
<evidence type="ECO:0000256" key="3">
    <source>
        <dbReference type="ARBA" id="ARBA00048782"/>
    </source>
</evidence>
<name>A0A5E5BU68_9BURK</name>
<sequence>MTQFDPFDPHPRSQAHNDTPSQPPRRASSASRMRRVLVGAAAAAAGVLVWQVGAYAFGGAEAAVVIAAPKIDEPATGARSETAVFAGGCFWGVQGVFQHVKGVTRAVSGYAGGTAKTADYETVSSGSTGHAESVEVTFDPQQVSYGKLLQIYFSVAHNPTELNRQGPDSGTQYRSAVFPTSDTQRSVANAYIAQLDASHAYSKPIVTKVEKYTGFFAAETYHQDFLTEHPTYPYIVINDLPKVNDLKRLFPSLYRDTPVLVKAASTK</sequence>
<dbReference type="Gene3D" id="3.30.1060.10">
    <property type="entry name" value="Peptide methionine sulphoxide reductase MsrA"/>
    <property type="match status" value="1"/>
</dbReference>
<evidence type="ECO:0000256" key="2">
    <source>
        <dbReference type="ARBA" id="ARBA00047806"/>
    </source>
</evidence>
<feature type="transmembrane region" description="Helical" evidence="6">
    <location>
        <begin position="36"/>
        <end position="57"/>
    </location>
</feature>
<feature type="region of interest" description="Disordered" evidence="5">
    <location>
        <begin position="1"/>
        <end position="32"/>
    </location>
</feature>
<keyword evidence="6" id="KW-1133">Transmembrane helix</keyword>
<dbReference type="Pfam" id="PF01625">
    <property type="entry name" value="PMSR"/>
    <property type="match status" value="1"/>
</dbReference>
<dbReference type="GO" id="GO:0008113">
    <property type="term" value="F:peptide-methionine (S)-S-oxide reductase activity"/>
    <property type="evidence" value="ECO:0007669"/>
    <property type="project" value="UniProtKB-UniRule"/>
</dbReference>
<dbReference type="PANTHER" id="PTHR43774">
    <property type="entry name" value="PEPTIDE METHIONINE SULFOXIDE REDUCTASE"/>
    <property type="match status" value="1"/>
</dbReference>
<accession>A0A5E5BU68</accession>
<dbReference type="HAMAP" id="MF_01401">
    <property type="entry name" value="MsrA"/>
    <property type="match status" value="1"/>
</dbReference>
<organism evidence="8 9">
    <name type="scientific">Pandoraea bronchicola</name>
    <dbReference type="NCBI Taxonomy" id="2508287"/>
    <lineage>
        <taxon>Bacteria</taxon>
        <taxon>Pseudomonadati</taxon>
        <taxon>Pseudomonadota</taxon>
        <taxon>Betaproteobacteria</taxon>
        <taxon>Burkholderiales</taxon>
        <taxon>Burkholderiaceae</taxon>
        <taxon>Pandoraea</taxon>
    </lineage>
</organism>